<dbReference type="EMBL" id="BARV01036053">
    <property type="protein sequence ID" value="GAI49997.1"/>
    <property type="molecule type" value="Genomic_DNA"/>
</dbReference>
<evidence type="ECO:0008006" key="2">
    <source>
        <dbReference type="Google" id="ProtNLM"/>
    </source>
</evidence>
<organism evidence="1">
    <name type="scientific">marine sediment metagenome</name>
    <dbReference type="NCBI Taxonomy" id="412755"/>
    <lineage>
        <taxon>unclassified sequences</taxon>
        <taxon>metagenomes</taxon>
        <taxon>ecological metagenomes</taxon>
    </lineage>
</organism>
<gene>
    <name evidence="1" type="ORF">S06H3_56096</name>
</gene>
<name>X1P141_9ZZZZ</name>
<dbReference type="AlphaFoldDB" id="X1P141"/>
<feature type="non-terminal residue" evidence="1">
    <location>
        <position position="1"/>
    </location>
</feature>
<reference evidence="1" key="1">
    <citation type="journal article" date="2014" name="Front. Microbiol.">
        <title>High frequency of phylogenetically diverse reductive dehalogenase-homologous genes in deep subseafloor sedimentary metagenomes.</title>
        <authorList>
            <person name="Kawai M."/>
            <person name="Futagami T."/>
            <person name="Toyoda A."/>
            <person name="Takaki Y."/>
            <person name="Nishi S."/>
            <person name="Hori S."/>
            <person name="Arai W."/>
            <person name="Tsubouchi T."/>
            <person name="Morono Y."/>
            <person name="Uchiyama I."/>
            <person name="Ito T."/>
            <person name="Fujiyama A."/>
            <person name="Inagaki F."/>
            <person name="Takami H."/>
        </authorList>
    </citation>
    <scope>NUCLEOTIDE SEQUENCE</scope>
    <source>
        <strain evidence="1">Expedition CK06-06</strain>
    </source>
</reference>
<protein>
    <recommendedName>
        <fullName evidence="2">Phage tail collar domain-containing protein</fullName>
    </recommendedName>
</protein>
<sequence length="58" mass="6322">TIPSGWHLCDGTAGTIDLRNKFLVGAGDTYNPGDSFYTNIGSGTEMLYYALCFIQKIN</sequence>
<proteinExistence type="predicted"/>
<comment type="caution">
    <text evidence="1">The sequence shown here is derived from an EMBL/GenBank/DDBJ whole genome shotgun (WGS) entry which is preliminary data.</text>
</comment>
<accession>X1P141</accession>
<evidence type="ECO:0000313" key="1">
    <source>
        <dbReference type="EMBL" id="GAI49997.1"/>
    </source>
</evidence>